<protein>
    <submittedName>
        <fullName evidence="1">4044_t:CDS:1</fullName>
    </submittedName>
</protein>
<gene>
    <name evidence="1" type="ORF">DHETER_LOCUS9482</name>
</gene>
<proteinExistence type="predicted"/>
<reference evidence="1" key="1">
    <citation type="submission" date="2021-06" db="EMBL/GenBank/DDBJ databases">
        <authorList>
            <person name="Kallberg Y."/>
            <person name="Tangrot J."/>
            <person name="Rosling A."/>
        </authorList>
    </citation>
    <scope>NUCLEOTIDE SEQUENCE</scope>
    <source>
        <strain evidence="1">IL203A</strain>
    </source>
</reference>
<accession>A0ACA9NJE2</accession>
<evidence type="ECO:0000313" key="2">
    <source>
        <dbReference type="Proteomes" id="UP000789702"/>
    </source>
</evidence>
<keyword evidence="2" id="KW-1185">Reference proteome</keyword>
<feature type="non-terminal residue" evidence="1">
    <location>
        <position position="1"/>
    </location>
</feature>
<name>A0ACA9NJE2_9GLOM</name>
<comment type="caution">
    <text evidence="1">The sequence shown here is derived from an EMBL/GenBank/DDBJ whole genome shotgun (WGS) entry which is preliminary data.</text>
</comment>
<dbReference type="Proteomes" id="UP000789702">
    <property type="component" value="Unassembled WGS sequence"/>
</dbReference>
<sequence length="327" mass="38154">WINFLGWAILPQLVTNWIQSIYYRIFYYAGANIPKPGQPKYVILRKRIFVIVVLSYLIYTIVDVIYSIKPNYYDELKISQDFTIKEIKANFRKLQLEYHPDKNQEEGAQEIFIWLRVAYDTLTDPVKRFAYDRFGAEINNCNNCITLRDYLVNGLTSFFGFYIGTGLVLFILNVLGKGQFGRFWRLVVFLAIACFEASMILHPKPPVITSLFLSRWVIFEQIIILRQLFITIFIALSQIGPVLFPSDEIIIRPSLANLEAFSRVAAEGSKNQLRLGFQPFQGDISAQKQLEKKMESLLVETYLYQNDPELNKMYSQVYQRVVRSKNQ</sequence>
<evidence type="ECO:0000313" key="1">
    <source>
        <dbReference type="EMBL" id="CAG8655066.1"/>
    </source>
</evidence>
<dbReference type="EMBL" id="CAJVPU010016734">
    <property type="protein sequence ID" value="CAG8655066.1"/>
    <property type="molecule type" value="Genomic_DNA"/>
</dbReference>
<organism evidence="1 2">
    <name type="scientific">Dentiscutata heterogama</name>
    <dbReference type="NCBI Taxonomy" id="1316150"/>
    <lineage>
        <taxon>Eukaryota</taxon>
        <taxon>Fungi</taxon>
        <taxon>Fungi incertae sedis</taxon>
        <taxon>Mucoromycota</taxon>
        <taxon>Glomeromycotina</taxon>
        <taxon>Glomeromycetes</taxon>
        <taxon>Diversisporales</taxon>
        <taxon>Gigasporaceae</taxon>
        <taxon>Dentiscutata</taxon>
    </lineage>
</organism>